<proteinExistence type="predicted"/>
<evidence type="ECO:0000256" key="2">
    <source>
        <dbReference type="ARBA" id="ARBA00023004"/>
    </source>
</evidence>
<evidence type="ECO:0000313" key="5">
    <source>
        <dbReference type="EMBL" id="MBC8336923.1"/>
    </source>
</evidence>
<dbReference type="PROSITE" id="PS00198">
    <property type="entry name" value="4FE4S_FER_1"/>
    <property type="match status" value="1"/>
</dbReference>
<dbReference type="GO" id="GO:0051536">
    <property type="term" value="F:iron-sulfur cluster binding"/>
    <property type="evidence" value="ECO:0007669"/>
    <property type="project" value="UniProtKB-KW"/>
</dbReference>
<dbReference type="Proteomes" id="UP000614469">
    <property type="component" value="Unassembled WGS sequence"/>
</dbReference>
<feature type="domain" description="4Fe-4S ferredoxin-type" evidence="4">
    <location>
        <begin position="41"/>
        <end position="68"/>
    </location>
</feature>
<dbReference type="GO" id="GO:0046872">
    <property type="term" value="F:metal ion binding"/>
    <property type="evidence" value="ECO:0007669"/>
    <property type="project" value="UniProtKB-KW"/>
</dbReference>
<evidence type="ECO:0000259" key="4">
    <source>
        <dbReference type="PROSITE" id="PS51379"/>
    </source>
</evidence>
<dbReference type="EMBL" id="JACNJN010000212">
    <property type="protein sequence ID" value="MBC8336923.1"/>
    <property type="molecule type" value="Genomic_DNA"/>
</dbReference>
<keyword evidence="1" id="KW-0479">Metal-binding</keyword>
<sequence length="68" mass="7380">MPRKTVAVNYRACEPEKCEDGICLAALVCEKNILIQEAPYEMPDTKASSCLSCAICVQACPQDAVLVM</sequence>
<keyword evidence="3" id="KW-0411">Iron-sulfur</keyword>
<name>A0A8J6NIF1_9CHLR</name>
<organism evidence="5 6">
    <name type="scientific">Candidatus Desulfolinea nitratireducens</name>
    <dbReference type="NCBI Taxonomy" id="2841698"/>
    <lineage>
        <taxon>Bacteria</taxon>
        <taxon>Bacillati</taxon>
        <taxon>Chloroflexota</taxon>
        <taxon>Anaerolineae</taxon>
        <taxon>Anaerolineales</taxon>
        <taxon>Anaerolineales incertae sedis</taxon>
        <taxon>Candidatus Desulfolinea</taxon>
    </lineage>
</organism>
<dbReference type="SUPFAM" id="SSF54862">
    <property type="entry name" value="4Fe-4S ferredoxins"/>
    <property type="match status" value="1"/>
</dbReference>
<dbReference type="PROSITE" id="PS51379">
    <property type="entry name" value="4FE4S_FER_2"/>
    <property type="match status" value="1"/>
</dbReference>
<reference evidence="5 6" key="1">
    <citation type="submission" date="2020-08" db="EMBL/GenBank/DDBJ databases">
        <title>Bridging the membrane lipid divide: bacteria of the FCB group superphylum have the potential to synthesize archaeal ether lipids.</title>
        <authorList>
            <person name="Villanueva L."/>
            <person name="Von Meijenfeldt F.A.B."/>
            <person name="Westbye A.B."/>
            <person name="Yadav S."/>
            <person name="Hopmans E.C."/>
            <person name="Dutilh B.E."/>
            <person name="Sinninghe Damste J.S."/>
        </authorList>
    </citation>
    <scope>NUCLEOTIDE SEQUENCE [LARGE SCALE GENOMIC DNA]</scope>
    <source>
        <strain evidence="5">NIOZ-UU36</strain>
    </source>
</reference>
<protein>
    <submittedName>
        <fullName evidence="5">4Fe-4S binding protein</fullName>
    </submittedName>
</protein>
<evidence type="ECO:0000256" key="1">
    <source>
        <dbReference type="ARBA" id="ARBA00022723"/>
    </source>
</evidence>
<keyword evidence="2" id="KW-0408">Iron</keyword>
<dbReference type="InterPro" id="IPR017896">
    <property type="entry name" value="4Fe4S_Fe-S-bd"/>
</dbReference>
<gene>
    <name evidence="5" type="ORF">H8E29_16835</name>
</gene>
<dbReference type="Pfam" id="PF00037">
    <property type="entry name" value="Fer4"/>
    <property type="match status" value="1"/>
</dbReference>
<accession>A0A8J6NIF1</accession>
<evidence type="ECO:0000313" key="6">
    <source>
        <dbReference type="Proteomes" id="UP000614469"/>
    </source>
</evidence>
<comment type="caution">
    <text evidence="5">The sequence shown here is derived from an EMBL/GenBank/DDBJ whole genome shotgun (WGS) entry which is preliminary data.</text>
</comment>
<dbReference type="InterPro" id="IPR017900">
    <property type="entry name" value="4Fe4S_Fe_S_CS"/>
</dbReference>
<dbReference type="AlphaFoldDB" id="A0A8J6NIF1"/>
<evidence type="ECO:0000256" key="3">
    <source>
        <dbReference type="ARBA" id="ARBA00023014"/>
    </source>
</evidence>